<feature type="active site" description="Proton donor/acceptor" evidence="7">
    <location>
        <position position="456"/>
    </location>
</feature>
<dbReference type="InterPro" id="IPR005490">
    <property type="entry name" value="LD_TPept_cat_dom"/>
</dbReference>
<evidence type="ECO:0000313" key="11">
    <source>
        <dbReference type="EMBL" id="QDT58808.1"/>
    </source>
</evidence>
<gene>
    <name evidence="11" type="primary">ykuD</name>
    <name evidence="11" type="ORF">SV7mr_13090</name>
</gene>
<dbReference type="CDD" id="cd00118">
    <property type="entry name" value="LysM"/>
    <property type="match status" value="1"/>
</dbReference>
<evidence type="ECO:0000256" key="4">
    <source>
        <dbReference type="ARBA" id="ARBA00022960"/>
    </source>
</evidence>
<sequence>MQTIKTAAVVVLMLTVLYGGYVSLTTPPEPISPEVQQFLDIDESLSSDFSPSSDLAEEFGLDQGFGGPDVQTARDAVAPEPPASAVATGYGTGVPSMNAVATETTPQAEPLQGVPRATLPATTAAASAPAVPGGFRSTNTPSMDLGQLQPQLNATQPSAGRAAPVLPPAGGASGQLGTDADPSTVTGYTSTGKTFVVPDPKADANQLGPRGTANAATLQGNPSTAQSNGRPSGALASAELGAGSPVDRQPGNQAAPNADEIKQRSLIRAMETCDRYYQKGQLKEALALLSMFYSKPNLDPELRAQMLSRLDPLARDVIYSKRHLLAQPHRVRGGETMMDIAREYQVPWQLLANINGVEDPVTVLPGTELKVIQGPFRAEVNLTTKQLTLFLDDLYAGRFPIEVGNDPQPAPGTFTVLDKRSDRVYYTAQGTAVPANDPSNPYGKMWLDLGGRICIHGSPNAVQPTDKGCISVAGDYADDVHGILGQGSSVVIIR</sequence>
<evidence type="ECO:0000256" key="6">
    <source>
        <dbReference type="ARBA" id="ARBA00023316"/>
    </source>
</evidence>
<dbReference type="Pfam" id="PF03734">
    <property type="entry name" value="YkuD"/>
    <property type="match status" value="1"/>
</dbReference>
<dbReference type="CDD" id="cd16913">
    <property type="entry name" value="YkuD_like"/>
    <property type="match status" value="1"/>
</dbReference>
<dbReference type="PROSITE" id="PS51782">
    <property type="entry name" value="LYSM"/>
    <property type="match status" value="1"/>
</dbReference>
<dbReference type="AlphaFoldDB" id="A0A517SRQ9"/>
<dbReference type="PROSITE" id="PS52029">
    <property type="entry name" value="LD_TPASE"/>
    <property type="match status" value="1"/>
</dbReference>
<dbReference type="GO" id="GO:0071555">
    <property type="term" value="P:cell wall organization"/>
    <property type="evidence" value="ECO:0007669"/>
    <property type="project" value="UniProtKB-UniRule"/>
</dbReference>
<feature type="region of interest" description="Disordered" evidence="8">
    <location>
        <begin position="123"/>
        <end position="259"/>
    </location>
</feature>
<feature type="domain" description="L,D-TPase catalytic" evidence="10">
    <location>
        <begin position="376"/>
        <end position="493"/>
    </location>
</feature>
<keyword evidence="12" id="KW-1185">Reference proteome</keyword>
<dbReference type="OrthoDB" id="9787225at2"/>
<feature type="compositionally biased region" description="Polar residues" evidence="8">
    <location>
        <begin position="214"/>
        <end position="230"/>
    </location>
</feature>
<dbReference type="Gene3D" id="3.10.350.10">
    <property type="entry name" value="LysM domain"/>
    <property type="match status" value="1"/>
</dbReference>
<dbReference type="GO" id="GO:0005576">
    <property type="term" value="C:extracellular region"/>
    <property type="evidence" value="ECO:0007669"/>
    <property type="project" value="TreeGrafter"/>
</dbReference>
<dbReference type="GO" id="GO:0016740">
    <property type="term" value="F:transferase activity"/>
    <property type="evidence" value="ECO:0007669"/>
    <property type="project" value="UniProtKB-KW"/>
</dbReference>
<organism evidence="11 12">
    <name type="scientific">Stieleria bergensis</name>
    <dbReference type="NCBI Taxonomy" id="2528025"/>
    <lineage>
        <taxon>Bacteria</taxon>
        <taxon>Pseudomonadati</taxon>
        <taxon>Planctomycetota</taxon>
        <taxon>Planctomycetia</taxon>
        <taxon>Pirellulales</taxon>
        <taxon>Pirellulaceae</taxon>
        <taxon>Stieleria</taxon>
    </lineage>
</organism>
<dbReference type="GO" id="GO:0008360">
    <property type="term" value="P:regulation of cell shape"/>
    <property type="evidence" value="ECO:0007669"/>
    <property type="project" value="UniProtKB-UniRule"/>
</dbReference>
<evidence type="ECO:0000256" key="5">
    <source>
        <dbReference type="ARBA" id="ARBA00022984"/>
    </source>
</evidence>
<evidence type="ECO:0000256" key="3">
    <source>
        <dbReference type="ARBA" id="ARBA00022679"/>
    </source>
</evidence>
<evidence type="ECO:0000256" key="2">
    <source>
        <dbReference type="ARBA" id="ARBA00005992"/>
    </source>
</evidence>
<dbReference type="UniPathway" id="UPA00219"/>
<evidence type="ECO:0000256" key="7">
    <source>
        <dbReference type="PROSITE-ProRule" id="PRU01373"/>
    </source>
</evidence>
<dbReference type="InterPro" id="IPR036779">
    <property type="entry name" value="LysM_dom_sf"/>
</dbReference>
<keyword evidence="3 11" id="KW-0808">Transferase</keyword>
<feature type="domain" description="LysM" evidence="9">
    <location>
        <begin position="327"/>
        <end position="371"/>
    </location>
</feature>
<dbReference type="InterPro" id="IPR018392">
    <property type="entry name" value="LysM"/>
</dbReference>
<dbReference type="InterPro" id="IPR038063">
    <property type="entry name" value="Transpep_catalytic_dom"/>
</dbReference>
<proteinExistence type="inferred from homology"/>
<dbReference type="RefSeq" id="WP_145270219.1">
    <property type="nucleotide sequence ID" value="NZ_CP036272.1"/>
</dbReference>
<comment type="pathway">
    <text evidence="1 7">Cell wall biogenesis; peptidoglycan biosynthesis.</text>
</comment>
<comment type="similarity">
    <text evidence="2">Belongs to the YkuD family.</text>
</comment>
<evidence type="ECO:0000256" key="8">
    <source>
        <dbReference type="SAM" id="MobiDB-lite"/>
    </source>
</evidence>
<evidence type="ECO:0000256" key="1">
    <source>
        <dbReference type="ARBA" id="ARBA00004752"/>
    </source>
</evidence>
<dbReference type="InterPro" id="IPR050979">
    <property type="entry name" value="LD-transpeptidase"/>
</dbReference>
<dbReference type="SUPFAM" id="SSF54106">
    <property type="entry name" value="LysM domain"/>
    <property type="match status" value="1"/>
</dbReference>
<dbReference type="GO" id="GO:0071972">
    <property type="term" value="F:peptidoglycan L,D-transpeptidase activity"/>
    <property type="evidence" value="ECO:0007669"/>
    <property type="project" value="TreeGrafter"/>
</dbReference>
<protein>
    <submittedName>
        <fullName evidence="11">L,D-transpeptidase YkuD</fullName>
        <ecNumber evidence="11">2.-.-.-</ecNumber>
    </submittedName>
</protein>
<dbReference type="Proteomes" id="UP000315003">
    <property type="component" value="Chromosome"/>
</dbReference>
<dbReference type="GO" id="GO:0018104">
    <property type="term" value="P:peptidoglycan-protein cross-linking"/>
    <property type="evidence" value="ECO:0007669"/>
    <property type="project" value="TreeGrafter"/>
</dbReference>
<evidence type="ECO:0000259" key="9">
    <source>
        <dbReference type="PROSITE" id="PS51782"/>
    </source>
</evidence>
<dbReference type="Gene3D" id="2.40.440.10">
    <property type="entry name" value="L,D-transpeptidase catalytic domain-like"/>
    <property type="match status" value="1"/>
</dbReference>
<feature type="compositionally biased region" description="Polar residues" evidence="8">
    <location>
        <begin position="136"/>
        <end position="158"/>
    </location>
</feature>
<dbReference type="SUPFAM" id="SSF141523">
    <property type="entry name" value="L,D-transpeptidase catalytic domain-like"/>
    <property type="match status" value="1"/>
</dbReference>
<dbReference type="Pfam" id="PF01476">
    <property type="entry name" value="LysM"/>
    <property type="match status" value="1"/>
</dbReference>
<dbReference type="EMBL" id="CP036272">
    <property type="protein sequence ID" value="QDT58808.1"/>
    <property type="molecule type" value="Genomic_DNA"/>
</dbReference>
<keyword evidence="4 7" id="KW-0133">Cell shape</keyword>
<evidence type="ECO:0000259" key="10">
    <source>
        <dbReference type="PROSITE" id="PS52029"/>
    </source>
</evidence>
<dbReference type="EC" id="2.-.-.-" evidence="11"/>
<dbReference type="PANTHER" id="PTHR30582">
    <property type="entry name" value="L,D-TRANSPEPTIDASE"/>
    <property type="match status" value="1"/>
</dbReference>
<feature type="compositionally biased region" description="Low complexity" evidence="8">
    <location>
        <begin position="232"/>
        <end position="244"/>
    </location>
</feature>
<accession>A0A517SRQ9</accession>
<feature type="compositionally biased region" description="Polar residues" evidence="8">
    <location>
        <begin position="181"/>
        <end position="193"/>
    </location>
</feature>
<keyword evidence="6 7" id="KW-0961">Cell wall biogenesis/degradation</keyword>
<reference evidence="11 12" key="1">
    <citation type="submission" date="2019-02" db="EMBL/GenBank/DDBJ databases">
        <title>Deep-cultivation of Planctomycetes and their phenomic and genomic characterization uncovers novel biology.</title>
        <authorList>
            <person name="Wiegand S."/>
            <person name="Jogler M."/>
            <person name="Boedeker C."/>
            <person name="Pinto D."/>
            <person name="Vollmers J."/>
            <person name="Rivas-Marin E."/>
            <person name="Kohn T."/>
            <person name="Peeters S.H."/>
            <person name="Heuer A."/>
            <person name="Rast P."/>
            <person name="Oberbeckmann S."/>
            <person name="Bunk B."/>
            <person name="Jeske O."/>
            <person name="Meyerdierks A."/>
            <person name="Storesund J.E."/>
            <person name="Kallscheuer N."/>
            <person name="Luecker S."/>
            <person name="Lage O.M."/>
            <person name="Pohl T."/>
            <person name="Merkel B.J."/>
            <person name="Hornburger P."/>
            <person name="Mueller R.-W."/>
            <person name="Bruemmer F."/>
            <person name="Labrenz M."/>
            <person name="Spormann A.M."/>
            <person name="Op den Camp H."/>
            <person name="Overmann J."/>
            <person name="Amann R."/>
            <person name="Jetten M.S.M."/>
            <person name="Mascher T."/>
            <person name="Medema M.H."/>
            <person name="Devos D.P."/>
            <person name="Kaster A.-K."/>
            <person name="Ovreas L."/>
            <person name="Rohde M."/>
            <person name="Galperin M.Y."/>
            <person name="Jogler C."/>
        </authorList>
    </citation>
    <scope>NUCLEOTIDE SEQUENCE [LARGE SCALE GENOMIC DNA]</scope>
    <source>
        <strain evidence="11 12">SV_7m_r</strain>
    </source>
</reference>
<keyword evidence="5 7" id="KW-0573">Peptidoglycan synthesis</keyword>
<evidence type="ECO:0000313" key="12">
    <source>
        <dbReference type="Proteomes" id="UP000315003"/>
    </source>
</evidence>
<name>A0A517SRQ9_9BACT</name>
<feature type="active site" description="Nucleophile" evidence="7">
    <location>
        <position position="469"/>
    </location>
</feature>